<feature type="active site" evidence="8">
    <location>
        <position position="255"/>
    </location>
</feature>
<evidence type="ECO:0000256" key="3">
    <source>
        <dbReference type="ARBA" id="ARBA00022741"/>
    </source>
</evidence>
<feature type="binding site" evidence="8">
    <location>
        <begin position="202"/>
        <end position="204"/>
    </location>
    <ligand>
        <name>substrate</name>
    </ligand>
</feature>
<dbReference type="UniPathway" id="UPA00138"/>
<dbReference type="GO" id="GO:0042594">
    <property type="term" value="P:response to starvation"/>
    <property type="evidence" value="ECO:0007669"/>
    <property type="project" value="TreeGrafter"/>
</dbReference>
<dbReference type="Pfam" id="PF00821">
    <property type="entry name" value="PEPCK_GTP"/>
    <property type="match status" value="1"/>
</dbReference>
<keyword evidence="11" id="KW-0418">Kinase</keyword>
<dbReference type="Proteomes" id="UP000229307">
    <property type="component" value="Unassembled WGS sequence"/>
</dbReference>
<dbReference type="GO" id="GO:0005829">
    <property type="term" value="C:cytosol"/>
    <property type="evidence" value="ECO:0007669"/>
    <property type="project" value="TreeGrafter"/>
</dbReference>
<evidence type="ECO:0000256" key="2">
    <source>
        <dbReference type="ARBA" id="ARBA00022723"/>
    </source>
</evidence>
<feature type="binding site" evidence="8">
    <location>
        <begin position="500"/>
        <end position="503"/>
    </location>
    <ligand>
        <name>GTP</name>
        <dbReference type="ChEBI" id="CHEBI:37565"/>
    </ligand>
</feature>
<dbReference type="PIRSF" id="PIRSF001348">
    <property type="entry name" value="PEP_carboxykinase_GTP"/>
    <property type="match status" value="1"/>
</dbReference>
<feature type="binding site" evidence="8">
    <location>
        <position position="231"/>
    </location>
    <ligand>
        <name>Mn(2+)</name>
        <dbReference type="ChEBI" id="CHEBI:29035"/>
    </ligand>
</feature>
<keyword evidence="4 8" id="KW-0210">Decarboxylase</keyword>
<evidence type="ECO:0000256" key="4">
    <source>
        <dbReference type="ARBA" id="ARBA00022793"/>
    </source>
</evidence>
<dbReference type="Pfam" id="PF17297">
    <property type="entry name" value="PEPCK_N"/>
    <property type="match status" value="1"/>
</dbReference>
<dbReference type="NCBIfam" id="NF003253">
    <property type="entry name" value="PRK04210.1"/>
    <property type="match status" value="1"/>
</dbReference>
<dbReference type="GO" id="GO:0030145">
    <property type="term" value="F:manganese ion binding"/>
    <property type="evidence" value="ECO:0007669"/>
    <property type="project" value="UniProtKB-UniRule"/>
</dbReference>
<dbReference type="GO" id="GO:0046327">
    <property type="term" value="P:glycerol biosynthetic process from pyruvate"/>
    <property type="evidence" value="ECO:0007669"/>
    <property type="project" value="TreeGrafter"/>
</dbReference>
<protein>
    <recommendedName>
        <fullName evidence="8">Phosphoenolpyruvate carboxykinase [GTP]</fullName>
        <shortName evidence="8">PEP carboxykinase</shortName>
        <shortName evidence="8">PEPCK</shortName>
        <ecNumber evidence="8">4.1.1.32</ecNumber>
    </recommendedName>
    <alternativeName>
        <fullName evidence="8">GTP-dependent phosphoenolpyruvate carboxykinase</fullName>
        <shortName evidence="8">GTP-PEPCK</shortName>
    </alternativeName>
</protein>
<dbReference type="GO" id="GO:0006107">
    <property type="term" value="P:oxaloacetate metabolic process"/>
    <property type="evidence" value="ECO:0007669"/>
    <property type="project" value="TreeGrafter"/>
</dbReference>
<dbReference type="Gene3D" id="2.170.8.10">
    <property type="entry name" value="Phosphoenolpyruvate Carboxykinase, domain 2"/>
    <property type="match status" value="1"/>
</dbReference>
<comment type="pathway">
    <text evidence="8">Carbohydrate biosynthesis; gluconeogenesis.</text>
</comment>
<dbReference type="InterPro" id="IPR035077">
    <property type="entry name" value="PEP_carboxykinase_GTP_C"/>
</dbReference>
<dbReference type="PANTHER" id="PTHR11561:SF0">
    <property type="entry name" value="PHOSPHOENOLPYRUVATE CARBOXYKINASE [GTP]-RELATED"/>
    <property type="match status" value="1"/>
</dbReference>
<feature type="binding site" evidence="8">
    <location>
        <begin position="254"/>
        <end position="259"/>
    </location>
    <ligand>
        <name>GTP</name>
        <dbReference type="ChEBI" id="CHEBI:37565"/>
    </ligand>
</feature>
<dbReference type="GO" id="GO:0033993">
    <property type="term" value="P:response to lipid"/>
    <property type="evidence" value="ECO:0007669"/>
    <property type="project" value="TreeGrafter"/>
</dbReference>
<feature type="binding site" evidence="8">
    <location>
        <position position="253"/>
    </location>
    <ligand>
        <name>substrate</name>
    </ligand>
</feature>
<dbReference type="InterPro" id="IPR013035">
    <property type="entry name" value="PEP_carboxykinase_C"/>
</dbReference>
<dbReference type="GO" id="GO:0004613">
    <property type="term" value="F:phosphoenolpyruvate carboxykinase (GTP) activity"/>
    <property type="evidence" value="ECO:0007669"/>
    <property type="project" value="UniProtKB-UniRule"/>
</dbReference>
<comment type="subcellular location">
    <subcellularLocation>
        <location evidence="8">Cytoplasm</location>
    </subcellularLocation>
</comment>
<gene>
    <name evidence="8" type="primary">pckG</name>
    <name evidence="11" type="ORF">COY52_00955</name>
</gene>
<name>A0A2M7SF97_9BACT</name>
<evidence type="ECO:0000259" key="9">
    <source>
        <dbReference type="Pfam" id="PF00821"/>
    </source>
</evidence>
<evidence type="ECO:0000313" key="11">
    <source>
        <dbReference type="EMBL" id="PIZ18159.1"/>
    </source>
</evidence>
<evidence type="ECO:0000259" key="10">
    <source>
        <dbReference type="Pfam" id="PF17297"/>
    </source>
</evidence>
<organism evidence="11 12">
    <name type="scientific">Candidatus Desantisbacteria bacterium CG_4_10_14_0_8_um_filter_48_22</name>
    <dbReference type="NCBI Taxonomy" id="1974543"/>
    <lineage>
        <taxon>Bacteria</taxon>
        <taxon>Candidatus Desantisiibacteriota</taxon>
    </lineage>
</organism>
<feature type="binding site" evidence="8">
    <location>
        <position position="211"/>
    </location>
    <ligand>
        <name>Mn(2+)</name>
        <dbReference type="ChEBI" id="CHEBI:29035"/>
    </ligand>
</feature>
<dbReference type="InterPro" id="IPR008210">
    <property type="entry name" value="PEP_carboxykinase_N"/>
</dbReference>
<comment type="similarity">
    <text evidence="1 8">Belongs to the phosphoenolpyruvate carboxykinase [GTP] family.</text>
</comment>
<evidence type="ECO:0000256" key="5">
    <source>
        <dbReference type="ARBA" id="ARBA00023134"/>
    </source>
</evidence>
<comment type="caution">
    <text evidence="11">The sequence shown here is derived from an EMBL/GenBank/DDBJ whole genome shotgun (WGS) entry which is preliminary data.</text>
</comment>
<feature type="binding site" evidence="8">
    <location>
        <position position="376"/>
    </location>
    <ligand>
        <name>GTP</name>
        <dbReference type="ChEBI" id="CHEBI:37565"/>
    </ligand>
</feature>
<dbReference type="GO" id="GO:0006094">
    <property type="term" value="P:gluconeogenesis"/>
    <property type="evidence" value="ECO:0007669"/>
    <property type="project" value="UniProtKB-UniRule"/>
</dbReference>
<keyword evidence="2 8" id="KW-0479">Metal-binding</keyword>
<dbReference type="HAMAP" id="MF_00452">
    <property type="entry name" value="PEPCK_GTP"/>
    <property type="match status" value="1"/>
</dbReference>
<feature type="binding site" evidence="8">
    <location>
        <begin position="374"/>
        <end position="376"/>
    </location>
    <ligand>
        <name>substrate</name>
    </ligand>
</feature>
<keyword evidence="6 8" id="KW-0464">Manganese</keyword>
<sequence>MVATPLERWVEEQAGLAEPESIYWCDGTEEEARKIVEAGLTKEKINGHSVFHELNRSSFPGSYLHRSHPTDVARTEHLTYVCHPDKVTAGPNNNWMPPLEAKEKLSRLSKGCMRGRTMYVLPYMMGHPDSPYAKACVQLTDISYVAVSMRIMTRLGKGVVRKIGGSENFVRGFHSVGDLDPEKRFIMHFPDENFVWSIGSGYGGNALLGKKCFSLRIASWLGLKEGWLAEHMIIIGIEDPEGRITYVVAALPSACGKTNLAMLQPSIPGYKIWTVGDDIAWMNVGPDGRLWAINPETGLFGVAPGTSLKTNPNMVRTLKAGTFYPTLYTNTALDADRNEPWWEGRDGPVPENVLDWQGRRWDHLQQDSKAAHPNSRFTAAISQCPVVSREFNNPKGVPISAIIFGGRRTELIPLVYESFGWQHGVFSAARMGSETTAAAIHSIGALRRDPMAMIPFCGYNMGDYFGHWLDIGKKMKDPPGIFFINWFRRDEDGKFIWPGFGENIRILKWIINRTNRKAGARETPIGLVPRPGDIDTRGLDVPAEKLEELLEVNPGEWDRETEDAGKFFEKFGDRMPAELWEEFNKK</sequence>
<keyword evidence="11" id="KW-0808">Transferase</keyword>
<dbReference type="Gene3D" id="3.40.449.10">
    <property type="entry name" value="Phosphoenolpyruvate Carboxykinase, domain 1"/>
    <property type="match status" value="1"/>
</dbReference>
<feature type="domain" description="Phosphoenolpyruvate carboxykinase GTP-utilising N-terminal" evidence="10">
    <location>
        <begin position="8"/>
        <end position="221"/>
    </location>
</feature>
<proteinExistence type="inferred from homology"/>
<keyword evidence="5 8" id="KW-0342">GTP-binding</keyword>
<dbReference type="InterPro" id="IPR008209">
    <property type="entry name" value="PEP_carboxykinase_GTP"/>
</dbReference>
<reference evidence="12" key="1">
    <citation type="submission" date="2017-09" db="EMBL/GenBank/DDBJ databases">
        <title>Depth-based differentiation of microbial function through sediment-hosted aquifers and enrichment of novel symbionts in the deep terrestrial subsurface.</title>
        <authorList>
            <person name="Probst A.J."/>
            <person name="Ladd B."/>
            <person name="Jarett J.K."/>
            <person name="Geller-Mcgrath D.E."/>
            <person name="Sieber C.M.K."/>
            <person name="Emerson J.B."/>
            <person name="Anantharaman K."/>
            <person name="Thomas B.C."/>
            <person name="Malmstrom R."/>
            <person name="Stieglmeier M."/>
            <person name="Klingl A."/>
            <person name="Woyke T."/>
            <person name="Ryan C.M."/>
            <person name="Banfield J.F."/>
        </authorList>
    </citation>
    <scope>NUCLEOTIDE SEQUENCE [LARGE SCALE GENOMIC DNA]</scope>
</reference>
<comment type="function">
    <text evidence="8">Catalyzes the conversion of oxaloacetate (OAA) to phosphoenolpyruvate (PEP), the rate-limiting step in the metabolic pathway that produces glucose from lactate and other precursors derived from the citric acid cycle.</text>
</comment>
<comment type="catalytic activity">
    <reaction evidence="8">
        <text>oxaloacetate + GTP = phosphoenolpyruvate + GDP + CO2</text>
        <dbReference type="Rhea" id="RHEA:10388"/>
        <dbReference type="ChEBI" id="CHEBI:16452"/>
        <dbReference type="ChEBI" id="CHEBI:16526"/>
        <dbReference type="ChEBI" id="CHEBI:37565"/>
        <dbReference type="ChEBI" id="CHEBI:58189"/>
        <dbReference type="ChEBI" id="CHEBI:58702"/>
        <dbReference type="EC" id="4.1.1.32"/>
    </reaction>
</comment>
<dbReference type="GO" id="GO:0071333">
    <property type="term" value="P:cellular response to glucose stimulus"/>
    <property type="evidence" value="ECO:0007669"/>
    <property type="project" value="TreeGrafter"/>
</dbReference>
<dbReference type="InterPro" id="IPR035078">
    <property type="entry name" value="PEP_carboxykinase_GTP_N"/>
</dbReference>
<feature type="binding site" evidence="8">
    <location>
        <position position="74"/>
    </location>
    <ligand>
        <name>substrate</name>
    </ligand>
</feature>
<keyword evidence="8" id="KW-0312">Gluconeogenesis</keyword>
<comment type="subunit">
    <text evidence="8">Monomer.</text>
</comment>
<dbReference type="EMBL" id="PFMR01000031">
    <property type="protein sequence ID" value="PIZ18159.1"/>
    <property type="molecule type" value="Genomic_DNA"/>
</dbReference>
<keyword evidence="7 8" id="KW-0456">Lyase</keyword>
<dbReference type="GO" id="GO:0016301">
    <property type="term" value="F:kinase activity"/>
    <property type="evidence" value="ECO:0007669"/>
    <property type="project" value="UniProtKB-KW"/>
</dbReference>
<dbReference type="SUPFAM" id="SSF53795">
    <property type="entry name" value="PEP carboxykinase-like"/>
    <property type="match status" value="1"/>
</dbReference>
<feature type="binding site" evidence="8">
    <location>
        <position position="407"/>
    </location>
    <ligand>
        <name>GTP</name>
        <dbReference type="ChEBI" id="CHEBI:37565"/>
    </ligand>
</feature>
<dbReference type="AlphaFoldDB" id="A0A2M7SF97"/>
<accession>A0A2M7SF97</accession>
<keyword evidence="8" id="KW-0963">Cytoplasm</keyword>
<dbReference type="PANTHER" id="PTHR11561">
    <property type="entry name" value="PHOSPHOENOLPYRUVATE CARBOXYKINASE"/>
    <property type="match status" value="1"/>
</dbReference>
<dbReference type="CDD" id="cd00819">
    <property type="entry name" value="PEPCK_GTP"/>
    <property type="match status" value="1"/>
</dbReference>
<dbReference type="EC" id="4.1.1.32" evidence="8"/>
<evidence type="ECO:0000313" key="12">
    <source>
        <dbReference type="Proteomes" id="UP000229307"/>
    </source>
</evidence>
<feature type="domain" description="Phosphoenolpyruvate carboxykinase C-terminal P-loop" evidence="9">
    <location>
        <begin position="227"/>
        <end position="585"/>
    </location>
</feature>
<dbReference type="GO" id="GO:0005525">
    <property type="term" value="F:GTP binding"/>
    <property type="evidence" value="ECO:0007669"/>
    <property type="project" value="UniProtKB-UniRule"/>
</dbReference>
<keyword evidence="11" id="KW-0670">Pyruvate</keyword>
<keyword evidence="3 8" id="KW-0547">Nucleotide-binding</keyword>
<dbReference type="GO" id="GO:0019543">
    <property type="term" value="P:propionate catabolic process"/>
    <property type="evidence" value="ECO:0007669"/>
    <property type="project" value="TreeGrafter"/>
</dbReference>
<feature type="binding site" evidence="8">
    <location>
        <position position="278"/>
    </location>
    <ligand>
        <name>Mn(2+)</name>
        <dbReference type="ChEBI" id="CHEBI:29035"/>
    </ligand>
</feature>
<dbReference type="Gene3D" id="3.90.228.20">
    <property type="match status" value="1"/>
</dbReference>
<evidence type="ECO:0000256" key="1">
    <source>
        <dbReference type="ARBA" id="ARBA00005796"/>
    </source>
</evidence>
<evidence type="ECO:0000256" key="6">
    <source>
        <dbReference type="ARBA" id="ARBA00023211"/>
    </source>
</evidence>
<evidence type="ECO:0000256" key="8">
    <source>
        <dbReference type="HAMAP-Rule" id="MF_00452"/>
    </source>
</evidence>
<comment type="cofactor">
    <cofactor evidence="8">
        <name>Mn(2+)</name>
        <dbReference type="ChEBI" id="CHEBI:29035"/>
    </cofactor>
    <text evidence="8">Binds 1 Mn(2+) ion per subunit.</text>
</comment>
<evidence type="ECO:0000256" key="7">
    <source>
        <dbReference type="ARBA" id="ARBA00023239"/>
    </source>
</evidence>
<dbReference type="SUPFAM" id="SSF68923">
    <property type="entry name" value="PEP carboxykinase N-terminal domain"/>
    <property type="match status" value="1"/>
</dbReference>